<dbReference type="Proteomes" id="UP001164746">
    <property type="component" value="Chromosome 2"/>
</dbReference>
<sequence>MFVKCKQSVIKVQSFQGSNSSNSLPRYSSVAIVLFNLPPATYMCFASSSSFRKITYRDSQLGASRW</sequence>
<keyword evidence="3" id="KW-1185">Reference proteome</keyword>
<dbReference type="EMBL" id="CP111013">
    <property type="protein sequence ID" value="WAQ97143.1"/>
    <property type="molecule type" value="Genomic_DNA"/>
</dbReference>
<evidence type="ECO:0000313" key="1">
    <source>
        <dbReference type="EMBL" id="WAQ97143.1"/>
    </source>
</evidence>
<protein>
    <submittedName>
        <fullName evidence="2">Uncharacterized protein</fullName>
    </submittedName>
</protein>
<organism evidence="2 3">
    <name type="scientific">Mya arenaria</name>
    <name type="common">Soft-shell clam</name>
    <dbReference type="NCBI Taxonomy" id="6604"/>
    <lineage>
        <taxon>Eukaryota</taxon>
        <taxon>Metazoa</taxon>
        <taxon>Spiralia</taxon>
        <taxon>Lophotrochozoa</taxon>
        <taxon>Mollusca</taxon>
        <taxon>Bivalvia</taxon>
        <taxon>Autobranchia</taxon>
        <taxon>Heteroconchia</taxon>
        <taxon>Euheterodonta</taxon>
        <taxon>Imparidentia</taxon>
        <taxon>Neoheterodontei</taxon>
        <taxon>Myida</taxon>
        <taxon>Myoidea</taxon>
        <taxon>Myidae</taxon>
        <taxon>Mya</taxon>
    </lineage>
</organism>
<evidence type="ECO:0000313" key="2">
    <source>
        <dbReference type="EMBL" id="WAQ97210.1"/>
    </source>
</evidence>
<name>A0ABY7DLJ3_MYAAR</name>
<proteinExistence type="predicted"/>
<evidence type="ECO:0000313" key="3">
    <source>
        <dbReference type="Proteomes" id="UP001164746"/>
    </source>
</evidence>
<reference evidence="2" key="1">
    <citation type="submission" date="2022-11" db="EMBL/GenBank/DDBJ databases">
        <title>Centuries of genome instability and evolution in soft-shell clam transmissible cancer (bioRxiv).</title>
        <authorList>
            <person name="Hart S.F.M."/>
            <person name="Yonemitsu M.A."/>
            <person name="Giersch R.M."/>
            <person name="Beal B.F."/>
            <person name="Arriagada G."/>
            <person name="Davis B.W."/>
            <person name="Ostrander E.A."/>
            <person name="Goff S.P."/>
            <person name="Metzger M.J."/>
        </authorList>
    </citation>
    <scope>NUCLEOTIDE SEQUENCE</scope>
    <source>
        <strain evidence="2">MELC-2E11</strain>
        <tissue evidence="2">Siphon/mantle</tissue>
    </source>
</reference>
<accession>A0ABY7DLJ3</accession>
<gene>
    <name evidence="1" type="ORF">MAR_029833</name>
    <name evidence="2" type="ORF">MAR_029900</name>
</gene>
<dbReference type="EMBL" id="CP111013">
    <property type="protein sequence ID" value="WAQ97210.1"/>
    <property type="molecule type" value="Genomic_DNA"/>
</dbReference>